<feature type="non-terminal residue" evidence="11">
    <location>
        <position position="384"/>
    </location>
</feature>
<evidence type="ECO:0000256" key="9">
    <source>
        <dbReference type="ARBA" id="ARBA00023224"/>
    </source>
</evidence>
<proteinExistence type="predicted"/>
<keyword evidence="4 10" id="KW-0812">Transmembrane</keyword>
<dbReference type="InterPro" id="IPR004117">
    <property type="entry name" value="7tm6_olfct_rcpt"/>
</dbReference>
<dbReference type="EMBL" id="QDEB01120740">
    <property type="protein sequence ID" value="RZB40251.1"/>
    <property type="molecule type" value="Genomic_DNA"/>
</dbReference>
<evidence type="ECO:0000256" key="5">
    <source>
        <dbReference type="ARBA" id="ARBA00022725"/>
    </source>
</evidence>
<keyword evidence="8" id="KW-0675">Receptor</keyword>
<feature type="transmembrane region" description="Helical" evidence="10">
    <location>
        <begin position="260"/>
        <end position="281"/>
    </location>
</feature>
<keyword evidence="12" id="KW-1185">Reference proteome</keyword>
<evidence type="ECO:0000256" key="3">
    <source>
        <dbReference type="ARBA" id="ARBA00022606"/>
    </source>
</evidence>
<evidence type="ECO:0000256" key="8">
    <source>
        <dbReference type="ARBA" id="ARBA00023170"/>
    </source>
</evidence>
<keyword evidence="5" id="KW-0552">Olfaction</keyword>
<dbReference type="GO" id="GO:0007165">
    <property type="term" value="P:signal transduction"/>
    <property type="evidence" value="ECO:0007669"/>
    <property type="project" value="UniProtKB-KW"/>
</dbReference>
<gene>
    <name evidence="11" type="ORF">BDFB_014009</name>
</gene>
<feature type="transmembrane region" description="Helical" evidence="10">
    <location>
        <begin position="293"/>
        <end position="313"/>
    </location>
</feature>
<keyword evidence="7 10" id="KW-0472">Membrane</keyword>
<evidence type="ECO:0000313" key="12">
    <source>
        <dbReference type="Proteomes" id="UP000292052"/>
    </source>
</evidence>
<evidence type="ECO:0000256" key="7">
    <source>
        <dbReference type="ARBA" id="ARBA00023136"/>
    </source>
</evidence>
<evidence type="ECO:0000256" key="10">
    <source>
        <dbReference type="SAM" id="Phobius"/>
    </source>
</evidence>
<feature type="transmembrane region" description="Helical" evidence="10">
    <location>
        <begin position="70"/>
        <end position="88"/>
    </location>
</feature>
<accession>A0A482VAU0</accession>
<keyword evidence="6 10" id="KW-1133">Transmembrane helix</keyword>
<dbReference type="GO" id="GO:0005549">
    <property type="term" value="F:odorant binding"/>
    <property type="evidence" value="ECO:0007669"/>
    <property type="project" value="InterPro"/>
</dbReference>
<dbReference type="GO" id="GO:0005886">
    <property type="term" value="C:plasma membrane"/>
    <property type="evidence" value="ECO:0007669"/>
    <property type="project" value="UniProtKB-SubCell"/>
</dbReference>
<reference evidence="11 12" key="1">
    <citation type="submission" date="2017-03" db="EMBL/GenBank/DDBJ databases">
        <title>Genome of the blue death feigning beetle - Asbolus verrucosus.</title>
        <authorList>
            <person name="Rider S.D."/>
        </authorList>
    </citation>
    <scope>NUCLEOTIDE SEQUENCE [LARGE SCALE GENOMIC DNA]</scope>
    <source>
        <strain evidence="11">Butters</strain>
        <tissue evidence="11">Head and leg muscle</tissue>
    </source>
</reference>
<keyword evidence="9" id="KW-0807">Transducer</keyword>
<keyword evidence="3" id="KW-0716">Sensory transduction</keyword>
<organism evidence="11 12">
    <name type="scientific">Asbolus verrucosus</name>
    <name type="common">Desert ironclad beetle</name>
    <dbReference type="NCBI Taxonomy" id="1661398"/>
    <lineage>
        <taxon>Eukaryota</taxon>
        <taxon>Metazoa</taxon>
        <taxon>Ecdysozoa</taxon>
        <taxon>Arthropoda</taxon>
        <taxon>Hexapoda</taxon>
        <taxon>Insecta</taxon>
        <taxon>Pterygota</taxon>
        <taxon>Neoptera</taxon>
        <taxon>Endopterygota</taxon>
        <taxon>Coleoptera</taxon>
        <taxon>Polyphaga</taxon>
        <taxon>Cucujiformia</taxon>
        <taxon>Tenebrionidae</taxon>
        <taxon>Pimeliinae</taxon>
        <taxon>Asbolus</taxon>
    </lineage>
</organism>
<evidence type="ECO:0000256" key="4">
    <source>
        <dbReference type="ARBA" id="ARBA00022692"/>
    </source>
</evidence>
<evidence type="ECO:0000313" key="11">
    <source>
        <dbReference type="EMBL" id="RZB40251.1"/>
    </source>
</evidence>
<feature type="transmembrane region" description="Helical" evidence="10">
    <location>
        <begin position="132"/>
        <end position="151"/>
    </location>
</feature>
<keyword evidence="2" id="KW-1003">Cell membrane</keyword>
<dbReference type="OrthoDB" id="6604226at2759"/>
<dbReference type="PANTHER" id="PTHR21137">
    <property type="entry name" value="ODORANT RECEPTOR"/>
    <property type="match status" value="1"/>
</dbReference>
<dbReference type="PANTHER" id="PTHR21137:SF35">
    <property type="entry name" value="ODORANT RECEPTOR 19A-RELATED"/>
    <property type="match status" value="1"/>
</dbReference>
<protein>
    <submittedName>
        <fullName evidence="11">7tm 6 domain containing protein</fullName>
    </submittedName>
</protein>
<feature type="transmembrane region" description="Helical" evidence="10">
    <location>
        <begin position="40"/>
        <end position="58"/>
    </location>
</feature>
<evidence type="ECO:0000256" key="1">
    <source>
        <dbReference type="ARBA" id="ARBA00004651"/>
    </source>
</evidence>
<evidence type="ECO:0000256" key="2">
    <source>
        <dbReference type="ARBA" id="ARBA00022475"/>
    </source>
</evidence>
<evidence type="ECO:0000256" key="6">
    <source>
        <dbReference type="ARBA" id="ARBA00022989"/>
    </source>
</evidence>
<dbReference type="AlphaFoldDB" id="A0A482VAU0"/>
<comment type="caution">
    <text evidence="11">The sequence shown here is derived from an EMBL/GenBank/DDBJ whole genome shotgun (WGS) entry which is preliminary data.</text>
</comment>
<name>A0A482VAU0_ASBVE</name>
<sequence>MNGRPVERFNWKQTIKVNILTLKIVGLWPAGDGSYECNLYTLYEIVSLIFLQIAHIGAQTVQVILIMDDLQAVTGSVFVLLMEMLGILKSYCLIKNMGKLKHLMVILNSDLFQPKTLEQRSLVQPNLNAWKTLASTFWVFCGGWLIFWLLCPMMDKSYKEYRLPFLAWYPYNTQTSPQYEFTYLHQFVSINCISLVNVNIDTLIAGLNMYIGAQFDILCDDVRHLHDGSKDSLAEARQKLKKCVKHHREILKFAKYANNFYNWPVFLQIFVGGICIGLSLFQMTVVVPFSAEFYSFLTYSFGIIVQVFMYCWFGNEIEVKSSKLSYAAFESDWTNLSPEVKKILIIFTLNVQKPLKVSAFGLFYLSLETFMKVRFTIFFLVKQR</sequence>
<dbReference type="Proteomes" id="UP000292052">
    <property type="component" value="Unassembled WGS sequence"/>
</dbReference>
<comment type="subcellular location">
    <subcellularLocation>
        <location evidence="1">Cell membrane</location>
        <topology evidence="1">Multi-pass membrane protein</topology>
    </subcellularLocation>
</comment>
<dbReference type="Pfam" id="PF02949">
    <property type="entry name" value="7tm_6"/>
    <property type="match status" value="1"/>
</dbReference>
<dbReference type="GO" id="GO:0004984">
    <property type="term" value="F:olfactory receptor activity"/>
    <property type="evidence" value="ECO:0007669"/>
    <property type="project" value="InterPro"/>
</dbReference>